<dbReference type="Proteomes" id="UP001314263">
    <property type="component" value="Unassembled WGS sequence"/>
</dbReference>
<gene>
    <name evidence="2" type="ORF">CVIRNUC_003173</name>
</gene>
<accession>A0AAV1I298</accession>
<evidence type="ECO:0000313" key="2">
    <source>
        <dbReference type="EMBL" id="CAK0764590.1"/>
    </source>
</evidence>
<evidence type="ECO:0000313" key="3">
    <source>
        <dbReference type="Proteomes" id="UP001314263"/>
    </source>
</evidence>
<name>A0AAV1I298_9CHLO</name>
<evidence type="ECO:0000256" key="1">
    <source>
        <dbReference type="SAM" id="MobiDB-lite"/>
    </source>
</evidence>
<sequence length="220" mass="24009">MASDEQVQELRSEVQKLELKLAELHATDVKALDRAYQSQCQHVDALQLESTGMLEGLEGLQTDLVTPEHIAEELTAVGLISASLLAVHRLLDLTPFKGSPLLLRGCWLAGGTYIAWRLSVGSIRRLAHMAGHNRKLKRELLNVWNGIQERVQIMHALSQSAPQLGQSRDVPLQSMPSPSAPPMTGEPQTATHHPYPEILPPSQGFAASPIASAEVIPDMV</sequence>
<comment type="caution">
    <text evidence="2">The sequence shown here is derived from an EMBL/GenBank/DDBJ whole genome shotgun (WGS) entry which is preliminary data.</text>
</comment>
<keyword evidence="3" id="KW-1185">Reference proteome</keyword>
<feature type="region of interest" description="Disordered" evidence="1">
    <location>
        <begin position="164"/>
        <end position="201"/>
    </location>
</feature>
<dbReference type="AlphaFoldDB" id="A0AAV1I298"/>
<organism evidence="2 3">
    <name type="scientific">Coccomyxa viridis</name>
    <dbReference type="NCBI Taxonomy" id="1274662"/>
    <lineage>
        <taxon>Eukaryota</taxon>
        <taxon>Viridiplantae</taxon>
        <taxon>Chlorophyta</taxon>
        <taxon>core chlorophytes</taxon>
        <taxon>Trebouxiophyceae</taxon>
        <taxon>Trebouxiophyceae incertae sedis</taxon>
        <taxon>Coccomyxaceae</taxon>
        <taxon>Coccomyxa</taxon>
    </lineage>
</organism>
<evidence type="ECO:0008006" key="4">
    <source>
        <dbReference type="Google" id="ProtNLM"/>
    </source>
</evidence>
<dbReference type="EMBL" id="CAUYUE010000004">
    <property type="protein sequence ID" value="CAK0764590.1"/>
    <property type="molecule type" value="Genomic_DNA"/>
</dbReference>
<protein>
    <recommendedName>
        <fullName evidence="4">DUF3318 domain-containing protein</fullName>
    </recommendedName>
</protein>
<reference evidence="2 3" key="1">
    <citation type="submission" date="2023-10" db="EMBL/GenBank/DDBJ databases">
        <authorList>
            <person name="Maclean D."/>
            <person name="Macfadyen A."/>
        </authorList>
    </citation>
    <scope>NUCLEOTIDE SEQUENCE [LARGE SCALE GENOMIC DNA]</scope>
</reference>
<proteinExistence type="predicted"/>